<dbReference type="Proteomes" id="UP001652660">
    <property type="component" value="Chromosome 11e"/>
</dbReference>
<dbReference type="SUPFAM" id="SSF53756">
    <property type="entry name" value="UDP-Glycosyltransferase/glycogen phosphorylase"/>
    <property type="match status" value="1"/>
</dbReference>
<sequence length="284" mass="31591">MHQFYHGKLTNRVTEFPVSSQGLPTLEHQDLPHFGSNIPYHFAYVAEQFSNVDQADYVLVNTFYELEKEVVDEFSKHLPVLTVGPTIPTFYLDRRVVDDKEYGIISADNDPSTCLNWLNNKPARTATTTSFGLSNLLRLKSCQKIFKDEASDKGLVVPWTPQLEVLSSEAVGCIFSHCGWNSTLEALSLGVPIVAMPQFADQQPHAKFIQDVWKVGIRVKHDKNGLATKEEIGRCIKEVMEGETGKEIKENAMKVSNLAKAAVSEGGSSDTSLDYFISKITSSS</sequence>
<evidence type="ECO:0000313" key="4">
    <source>
        <dbReference type="RefSeq" id="XP_071928208.1"/>
    </source>
</evidence>
<dbReference type="Gene3D" id="3.40.50.2000">
    <property type="entry name" value="Glycogen Phosphorylase B"/>
    <property type="match status" value="4"/>
</dbReference>
<dbReference type="PANTHER" id="PTHR11926:SF1311">
    <property type="entry name" value="UDP-GLYCOSYLTRANSFERASE 74F2"/>
    <property type="match status" value="1"/>
</dbReference>
<dbReference type="Pfam" id="PF00201">
    <property type="entry name" value="UDPGT"/>
    <property type="match status" value="1"/>
</dbReference>
<keyword evidence="3" id="KW-1185">Reference proteome</keyword>
<dbReference type="CDD" id="cd03784">
    <property type="entry name" value="GT1_Gtf-like"/>
    <property type="match status" value="1"/>
</dbReference>
<name>A0ABM4W8T2_COFAR</name>
<dbReference type="GeneID" id="140021351"/>
<protein>
    <submittedName>
        <fullName evidence="4">UDP-glycosyltransferase 74C1-like</fullName>
    </submittedName>
</protein>
<dbReference type="RefSeq" id="XP_071928208.1">
    <property type="nucleotide sequence ID" value="XM_072072107.1"/>
</dbReference>
<organism evidence="3 4">
    <name type="scientific">Coffea arabica</name>
    <name type="common">Arabian coffee</name>
    <dbReference type="NCBI Taxonomy" id="13443"/>
    <lineage>
        <taxon>Eukaryota</taxon>
        <taxon>Viridiplantae</taxon>
        <taxon>Streptophyta</taxon>
        <taxon>Embryophyta</taxon>
        <taxon>Tracheophyta</taxon>
        <taxon>Spermatophyta</taxon>
        <taxon>Magnoliopsida</taxon>
        <taxon>eudicotyledons</taxon>
        <taxon>Gunneridae</taxon>
        <taxon>Pentapetalae</taxon>
        <taxon>asterids</taxon>
        <taxon>lamiids</taxon>
        <taxon>Gentianales</taxon>
        <taxon>Rubiaceae</taxon>
        <taxon>Ixoroideae</taxon>
        <taxon>Gardenieae complex</taxon>
        <taxon>Bertiereae - Coffeeae clade</taxon>
        <taxon>Coffeeae</taxon>
        <taxon>Coffea</taxon>
    </lineage>
</organism>
<accession>A0ABM4W8T2</accession>
<gene>
    <name evidence="4" type="primary">LOC140021351</name>
</gene>
<evidence type="ECO:0000256" key="2">
    <source>
        <dbReference type="ARBA" id="ARBA00022679"/>
    </source>
</evidence>
<keyword evidence="2" id="KW-0808">Transferase</keyword>
<dbReference type="PANTHER" id="PTHR11926">
    <property type="entry name" value="GLUCOSYL/GLUCURONOSYL TRANSFERASES"/>
    <property type="match status" value="1"/>
</dbReference>
<comment type="similarity">
    <text evidence="1">Belongs to the UDP-glycosyltransferase family.</text>
</comment>
<evidence type="ECO:0000313" key="3">
    <source>
        <dbReference type="Proteomes" id="UP001652660"/>
    </source>
</evidence>
<proteinExistence type="inferred from homology"/>
<evidence type="ECO:0000256" key="1">
    <source>
        <dbReference type="ARBA" id="ARBA00009995"/>
    </source>
</evidence>
<reference evidence="4" key="1">
    <citation type="submission" date="2025-08" db="UniProtKB">
        <authorList>
            <consortium name="RefSeq"/>
        </authorList>
    </citation>
    <scope>IDENTIFICATION</scope>
    <source>
        <tissue evidence="4">Leaves</tissue>
    </source>
</reference>
<dbReference type="InterPro" id="IPR002213">
    <property type="entry name" value="UDP_glucos_trans"/>
</dbReference>